<protein>
    <submittedName>
        <fullName evidence="2">Uncharacterized protein</fullName>
    </submittedName>
</protein>
<feature type="region of interest" description="Disordered" evidence="1">
    <location>
        <begin position="1"/>
        <end position="32"/>
    </location>
</feature>
<dbReference type="RefSeq" id="WP_147782700.1">
    <property type="nucleotide sequence ID" value="NZ_VRMG01000005.1"/>
</dbReference>
<organism evidence="2 3">
    <name type="scientific">Lacisediminihabitans profunda</name>
    <dbReference type="NCBI Taxonomy" id="2594790"/>
    <lineage>
        <taxon>Bacteria</taxon>
        <taxon>Bacillati</taxon>
        <taxon>Actinomycetota</taxon>
        <taxon>Actinomycetes</taxon>
        <taxon>Micrococcales</taxon>
        <taxon>Microbacteriaceae</taxon>
        <taxon>Lacisediminihabitans</taxon>
    </lineage>
</organism>
<keyword evidence="3" id="KW-1185">Reference proteome</keyword>
<evidence type="ECO:0000313" key="2">
    <source>
        <dbReference type="EMBL" id="TXN31114.1"/>
    </source>
</evidence>
<gene>
    <name evidence="2" type="ORF">FVP33_05865</name>
</gene>
<dbReference type="EMBL" id="VRMG01000005">
    <property type="protein sequence ID" value="TXN31114.1"/>
    <property type="molecule type" value="Genomic_DNA"/>
</dbReference>
<dbReference type="AlphaFoldDB" id="A0A5C8URB1"/>
<evidence type="ECO:0000313" key="3">
    <source>
        <dbReference type="Proteomes" id="UP000321379"/>
    </source>
</evidence>
<reference evidence="2 3" key="1">
    <citation type="submission" date="2019-08" db="EMBL/GenBank/DDBJ databases">
        <title>Bacterial whole genome sequence for Glaciihabitans sp. CHu50b-6-2.</title>
        <authorList>
            <person name="Jin L."/>
        </authorList>
    </citation>
    <scope>NUCLEOTIDE SEQUENCE [LARGE SCALE GENOMIC DNA]</scope>
    <source>
        <strain evidence="2 3">CHu50b-6-2</strain>
    </source>
</reference>
<name>A0A5C8URB1_9MICO</name>
<evidence type="ECO:0000256" key="1">
    <source>
        <dbReference type="SAM" id="MobiDB-lite"/>
    </source>
</evidence>
<accession>A0A5C8URB1</accession>
<dbReference type="Proteomes" id="UP000321379">
    <property type="component" value="Unassembled WGS sequence"/>
</dbReference>
<sequence>MDFAFSSPPVNRGGHDWDIPKSKRLPRTMHRGAGDIDRLGGRSVEWLVLRKDADTVAAAILDVIAKT</sequence>
<proteinExistence type="predicted"/>
<comment type="caution">
    <text evidence="2">The sequence shown here is derived from an EMBL/GenBank/DDBJ whole genome shotgun (WGS) entry which is preliminary data.</text>
</comment>